<dbReference type="EMBL" id="NQMQ01000002">
    <property type="protein sequence ID" value="PAJ71044.1"/>
    <property type="molecule type" value="Genomic_DNA"/>
</dbReference>
<dbReference type="AlphaFoldDB" id="A0A269PG83"/>
<dbReference type="Proteomes" id="UP000215771">
    <property type="component" value="Unassembled WGS sequence"/>
</dbReference>
<dbReference type="InterPro" id="IPR027372">
    <property type="entry name" value="Phytase-like_dom"/>
</dbReference>
<dbReference type="RefSeq" id="WP_095275510.1">
    <property type="nucleotide sequence ID" value="NZ_CP047655.1"/>
</dbReference>
<keyword evidence="2" id="KW-0732">Signal</keyword>
<evidence type="ECO:0000259" key="3">
    <source>
        <dbReference type="Pfam" id="PF13449"/>
    </source>
</evidence>
<keyword evidence="1" id="KW-1133">Transmembrane helix</keyword>
<keyword evidence="1" id="KW-0812">Transmembrane</keyword>
<sequence length="411" mass="43681">MRSRTVIALGVSASIALSPVTATANPSAAAPVTVGQNGTSLHVGDVTVPVTAAVAAVAGIGVLIGGALTIAIQVLLAAGAEKNEEGVSSSDLPSAEYVSRFDFSATEHDPAIGGLSGMDQLEDGRYIAVSDDKHEHGPIRAYIFTTQDHRRFAHEGEVRLTLPDGSDYTEFIDAEEIRQLPNGNLLWTTEGDAREGQVAPPQLIESTAAGREVRRINPPAYHFPDGHDTKGIHHNNGPEAMTLADGGTTALTINENALAQDGTSNDPKHSSVNRITEYNLANGNATHEYAVRANPGRGITSVLEAEDGSLYVLERGFYPELGKSGEVRGEIYRLTLSGADDVLGKDTLDGTEQLATKELVYDFADNPPQPDNVEALSWGPMLDDGRRTLHIAVDDNFSDTQSTLFHTVLVP</sequence>
<feature type="domain" description="Phytase-like" evidence="3">
    <location>
        <begin position="111"/>
        <end position="397"/>
    </location>
</feature>
<evidence type="ECO:0000256" key="1">
    <source>
        <dbReference type="SAM" id="Phobius"/>
    </source>
</evidence>
<proteinExistence type="predicted"/>
<evidence type="ECO:0000313" key="5">
    <source>
        <dbReference type="Proteomes" id="UP000215771"/>
    </source>
</evidence>
<name>A0A269PG83_9CORY</name>
<reference evidence="4 5" key="1">
    <citation type="submission" date="2017-08" db="EMBL/GenBank/DDBJ databases">
        <authorList>
            <person name="de Groot N.N."/>
        </authorList>
    </citation>
    <scope>NUCLEOTIDE SEQUENCE [LARGE SCALE GENOMIC DNA]</scope>
    <source>
        <strain evidence="4 5">NBT06-6</strain>
    </source>
</reference>
<organism evidence="4 5">
    <name type="scientific">Corynebacterium hadale</name>
    <dbReference type="NCBI Taxonomy" id="2026255"/>
    <lineage>
        <taxon>Bacteria</taxon>
        <taxon>Bacillati</taxon>
        <taxon>Actinomycetota</taxon>
        <taxon>Actinomycetes</taxon>
        <taxon>Mycobacteriales</taxon>
        <taxon>Corynebacteriaceae</taxon>
        <taxon>Corynebacterium</taxon>
    </lineage>
</organism>
<keyword evidence="1" id="KW-0472">Membrane</keyword>
<feature type="transmembrane region" description="Helical" evidence="1">
    <location>
        <begin position="53"/>
        <end position="76"/>
    </location>
</feature>
<feature type="signal peptide" evidence="2">
    <location>
        <begin position="1"/>
        <end position="24"/>
    </location>
</feature>
<feature type="chain" id="PRO_5012085990" description="Phytase-like domain-containing protein" evidence="2">
    <location>
        <begin position="25"/>
        <end position="411"/>
    </location>
</feature>
<protein>
    <recommendedName>
        <fullName evidence="3">Phytase-like domain-containing protein</fullName>
    </recommendedName>
</protein>
<gene>
    <name evidence="4" type="ORF">CIG21_02420</name>
</gene>
<accession>A0A269PG83</accession>
<comment type="caution">
    <text evidence="4">The sequence shown here is derived from an EMBL/GenBank/DDBJ whole genome shotgun (WGS) entry which is preliminary data.</text>
</comment>
<evidence type="ECO:0000256" key="2">
    <source>
        <dbReference type="SAM" id="SignalP"/>
    </source>
</evidence>
<evidence type="ECO:0000313" key="4">
    <source>
        <dbReference type="EMBL" id="PAJ71044.1"/>
    </source>
</evidence>
<dbReference type="SUPFAM" id="SSF63829">
    <property type="entry name" value="Calcium-dependent phosphotriesterase"/>
    <property type="match status" value="1"/>
</dbReference>
<dbReference type="Pfam" id="PF13449">
    <property type="entry name" value="Phytase-like"/>
    <property type="match status" value="1"/>
</dbReference>